<dbReference type="InterPro" id="IPR039261">
    <property type="entry name" value="FNR_nucleotide-bd"/>
</dbReference>
<dbReference type="Gene3D" id="3.10.20.30">
    <property type="match status" value="1"/>
</dbReference>
<evidence type="ECO:0000259" key="2">
    <source>
        <dbReference type="PROSITE" id="PS51384"/>
    </source>
</evidence>
<feature type="domain" description="MOSC" evidence="1">
    <location>
        <begin position="43"/>
        <end position="178"/>
    </location>
</feature>
<protein>
    <submittedName>
        <fullName evidence="3">MOSC and FAD-binding oxidoreductase domain-containing protein</fullName>
    </submittedName>
</protein>
<dbReference type="PANTHER" id="PTHR30212:SF2">
    <property type="entry name" value="PROTEIN YIIM"/>
    <property type="match status" value="1"/>
</dbReference>
<dbReference type="Gene3D" id="2.40.33.20">
    <property type="entry name" value="PK beta-barrel domain-like"/>
    <property type="match status" value="1"/>
</dbReference>
<dbReference type="SUPFAM" id="SSF54292">
    <property type="entry name" value="2Fe-2S ferredoxin-like"/>
    <property type="match status" value="1"/>
</dbReference>
<dbReference type="SUPFAM" id="SSF50800">
    <property type="entry name" value="PK beta-barrel domain-like"/>
    <property type="match status" value="1"/>
</dbReference>
<proteinExistence type="predicted"/>
<dbReference type="InterPro" id="IPR005163">
    <property type="entry name" value="Tri_helical_YiiM-like"/>
</dbReference>
<organism evidence="3 4">
    <name type="scientific">Rugosimonospora acidiphila</name>
    <dbReference type="NCBI Taxonomy" id="556531"/>
    <lineage>
        <taxon>Bacteria</taxon>
        <taxon>Bacillati</taxon>
        <taxon>Actinomycetota</taxon>
        <taxon>Actinomycetes</taxon>
        <taxon>Micromonosporales</taxon>
        <taxon>Micromonosporaceae</taxon>
        <taxon>Rugosimonospora</taxon>
    </lineage>
</organism>
<dbReference type="InterPro" id="IPR005302">
    <property type="entry name" value="MoCF_Sase_C"/>
</dbReference>
<gene>
    <name evidence="3" type="ORF">GCM10023322_52530</name>
</gene>
<accession>A0ABP9S9X0</accession>
<dbReference type="Pfam" id="PF03475">
    <property type="entry name" value="YiiM_3-alpha"/>
    <property type="match status" value="1"/>
</dbReference>
<dbReference type="InterPro" id="IPR001041">
    <property type="entry name" value="2Fe-2S_ferredoxin-type"/>
</dbReference>
<dbReference type="InterPro" id="IPR001433">
    <property type="entry name" value="OxRdtase_FAD/NAD-bd"/>
</dbReference>
<dbReference type="Gene3D" id="3.40.50.80">
    <property type="entry name" value="Nucleotide-binding domain of ferredoxin-NADP reductase (FNR) module"/>
    <property type="match status" value="1"/>
</dbReference>
<evidence type="ECO:0000313" key="4">
    <source>
        <dbReference type="Proteomes" id="UP001501570"/>
    </source>
</evidence>
<evidence type="ECO:0000313" key="3">
    <source>
        <dbReference type="EMBL" id="GAA5192580.1"/>
    </source>
</evidence>
<keyword evidence="4" id="KW-1185">Reference proteome</keyword>
<sequence length="588" mass="62040">MYYSHVMTGVDSRGPATLLSVNVGMPADHEWSGGVVRTAIWKSPVTGPVRVGRLNVAGDGQADKLGHGGESRAVMVYQIESYDYWRRELGRDDLEFGHFGENFTVTGLADDEVCIGDRYRIGTTVFEVTQPRVTCYRVGIRLGVPTMASLLVRHRRPGFYLRVLEEGEVQAGDSIVRIGRPTATLTVAGIDGLLYLPGRSTDDLRVAIGIDALSAGWRGDFVRMLDETAAAEDPHAARGWQGFTPLRVVNVRRETEDIRSVVLAAADVAAGLPAAAAGQYLTIRVPSADGSGANVRNYSLSSAPGADQYRISVKREPLGAVSSWLHTGLTPGSTLDVAQPRGTFLLKAGTNPVLLASAGIGITPVLAMLHALAAEGSARHVFWVHVARTPEAQAFAAEVEGLLASLPSVSAHTFYTKAASAGSDGRATPHSGRPDIEALRALQIPVDADAYVCGPASFMTTMTASLAELGLDPQQVHSETFGASATPGPDAATVAHAPDGPPGTGPAVTFSRSGLTVPFDSRYGNLLELAEACEIPVRWSCRTGVCHSCITTLVSGAVDYEPQPLDPPAGNGLLLCCAKPTEEIVLDA</sequence>
<dbReference type="Pfam" id="PF03473">
    <property type="entry name" value="MOSC"/>
    <property type="match status" value="1"/>
</dbReference>
<dbReference type="PANTHER" id="PTHR30212">
    <property type="entry name" value="PROTEIN YIIM"/>
    <property type="match status" value="1"/>
</dbReference>
<dbReference type="SUPFAM" id="SSF52343">
    <property type="entry name" value="Ferredoxin reductase-like, C-terminal NADP-linked domain"/>
    <property type="match status" value="1"/>
</dbReference>
<dbReference type="InterPro" id="IPR017938">
    <property type="entry name" value="Riboflavin_synthase-like_b-brl"/>
</dbReference>
<dbReference type="InterPro" id="IPR017927">
    <property type="entry name" value="FAD-bd_FR_type"/>
</dbReference>
<dbReference type="InterPro" id="IPR011037">
    <property type="entry name" value="Pyrv_Knase-like_insert_dom_sf"/>
</dbReference>
<dbReference type="InterPro" id="IPR012675">
    <property type="entry name" value="Beta-grasp_dom_sf"/>
</dbReference>
<comment type="caution">
    <text evidence="3">The sequence shown here is derived from an EMBL/GenBank/DDBJ whole genome shotgun (WGS) entry which is preliminary data.</text>
</comment>
<dbReference type="PRINTS" id="PR00409">
    <property type="entry name" value="PHDIOXRDTASE"/>
</dbReference>
<dbReference type="CDD" id="cd06184">
    <property type="entry name" value="flavohem_like_fad_nad_binding"/>
    <property type="match status" value="1"/>
</dbReference>
<dbReference type="SUPFAM" id="SSF63380">
    <property type="entry name" value="Riboflavin synthase domain-like"/>
    <property type="match status" value="1"/>
</dbReference>
<dbReference type="Pfam" id="PF00175">
    <property type="entry name" value="NAD_binding_1"/>
    <property type="match status" value="1"/>
</dbReference>
<dbReference type="Pfam" id="PF00111">
    <property type="entry name" value="Fer2"/>
    <property type="match status" value="1"/>
</dbReference>
<dbReference type="PROSITE" id="PS51340">
    <property type="entry name" value="MOSC"/>
    <property type="match status" value="1"/>
</dbReference>
<dbReference type="Proteomes" id="UP001501570">
    <property type="component" value="Unassembled WGS sequence"/>
</dbReference>
<feature type="domain" description="FAD-binding FR-type" evidence="2">
    <location>
        <begin position="241"/>
        <end position="347"/>
    </location>
</feature>
<name>A0ABP9S9X0_9ACTN</name>
<dbReference type="InterPro" id="IPR036010">
    <property type="entry name" value="2Fe-2S_ferredoxin-like_sf"/>
</dbReference>
<dbReference type="EMBL" id="BAABJQ010000017">
    <property type="protein sequence ID" value="GAA5192580.1"/>
    <property type="molecule type" value="Genomic_DNA"/>
</dbReference>
<dbReference type="Gene3D" id="2.40.30.10">
    <property type="entry name" value="Translation factors"/>
    <property type="match status" value="1"/>
</dbReference>
<dbReference type="InterPro" id="IPR052353">
    <property type="entry name" value="Benzoxazolinone_Detox_Enz"/>
</dbReference>
<dbReference type="CDD" id="cd00207">
    <property type="entry name" value="fer2"/>
    <property type="match status" value="1"/>
</dbReference>
<dbReference type="PROSITE" id="PS51384">
    <property type="entry name" value="FAD_FR"/>
    <property type="match status" value="1"/>
</dbReference>
<evidence type="ECO:0000259" key="1">
    <source>
        <dbReference type="PROSITE" id="PS51340"/>
    </source>
</evidence>
<reference evidence="4" key="1">
    <citation type="journal article" date="2019" name="Int. J. Syst. Evol. Microbiol.">
        <title>The Global Catalogue of Microorganisms (GCM) 10K type strain sequencing project: providing services to taxonomists for standard genome sequencing and annotation.</title>
        <authorList>
            <consortium name="The Broad Institute Genomics Platform"/>
            <consortium name="The Broad Institute Genome Sequencing Center for Infectious Disease"/>
            <person name="Wu L."/>
            <person name="Ma J."/>
        </authorList>
    </citation>
    <scope>NUCLEOTIDE SEQUENCE [LARGE SCALE GENOMIC DNA]</scope>
    <source>
        <strain evidence="4">JCM 18304</strain>
    </source>
</reference>